<organism evidence="3 4">
    <name type="scientific">Acorus calamus</name>
    <name type="common">Sweet flag</name>
    <dbReference type="NCBI Taxonomy" id="4465"/>
    <lineage>
        <taxon>Eukaryota</taxon>
        <taxon>Viridiplantae</taxon>
        <taxon>Streptophyta</taxon>
        <taxon>Embryophyta</taxon>
        <taxon>Tracheophyta</taxon>
        <taxon>Spermatophyta</taxon>
        <taxon>Magnoliopsida</taxon>
        <taxon>Liliopsida</taxon>
        <taxon>Acoraceae</taxon>
        <taxon>Acorus</taxon>
    </lineage>
</organism>
<feature type="region of interest" description="Disordered" evidence="1">
    <location>
        <begin position="95"/>
        <end position="143"/>
    </location>
</feature>
<reference evidence="3" key="2">
    <citation type="submission" date="2023-06" db="EMBL/GenBank/DDBJ databases">
        <authorList>
            <person name="Ma L."/>
            <person name="Liu K.-W."/>
            <person name="Li Z."/>
            <person name="Hsiao Y.-Y."/>
            <person name="Qi Y."/>
            <person name="Fu T."/>
            <person name="Tang G."/>
            <person name="Zhang D."/>
            <person name="Sun W.-H."/>
            <person name="Liu D.-K."/>
            <person name="Li Y."/>
            <person name="Chen G.-Z."/>
            <person name="Liu X.-D."/>
            <person name="Liao X.-Y."/>
            <person name="Jiang Y.-T."/>
            <person name="Yu X."/>
            <person name="Hao Y."/>
            <person name="Huang J."/>
            <person name="Zhao X.-W."/>
            <person name="Ke S."/>
            <person name="Chen Y.-Y."/>
            <person name="Wu W.-L."/>
            <person name="Hsu J.-L."/>
            <person name="Lin Y.-F."/>
            <person name="Huang M.-D."/>
            <person name="Li C.-Y."/>
            <person name="Huang L."/>
            <person name="Wang Z.-W."/>
            <person name="Zhao X."/>
            <person name="Zhong W.-Y."/>
            <person name="Peng D.-H."/>
            <person name="Ahmad S."/>
            <person name="Lan S."/>
            <person name="Zhang J.-S."/>
            <person name="Tsai W.-C."/>
            <person name="Van De Peer Y."/>
            <person name="Liu Z.-J."/>
        </authorList>
    </citation>
    <scope>NUCLEOTIDE SEQUENCE</scope>
    <source>
        <strain evidence="3">CP</strain>
        <tissue evidence="3">Leaves</tissue>
    </source>
</reference>
<dbReference type="EMBL" id="JAUJYO010000003">
    <property type="protein sequence ID" value="KAK1321079.1"/>
    <property type="molecule type" value="Genomic_DNA"/>
</dbReference>
<evidence type="ECO:0000256" key="1">
    <source>
        <dbReference type="SAM" id="MobiDB-lite"/>
    </source>
</evidence>
<evidence type="ECO:0000313" key="3">
    <source>
        <dbReference type="EMBL" id="KAK1321079.1"/>
    </source>
</evidence>
<dbReference type="AlphaFoldDB" id="A0AAV9F601"/>
<protein>
    <recommendedName>
        <fullName evidence="2">Transposase MuDR plant domain-containing protein</fullName>
    </recommendedName>
</protein>
<name>A0AAV9F601_ACOCL</name>
<sequence length="263" mass="29836">MSETTTATTRVSRARTFMFSKIVVSVERLRTDEVIKAETLIKTIITTETEAIIIETAVTAATHMHNFCYISNLPIEPSNEKYVLWGSLPNVDQLSEDDGDDIQIGEDFSGKSQYHEELEGGKESSDEELGGEENTHEEELEYGQNEPTVHEEMEYSGTDSDVSVGDYGGIVLHYDPELPIMEVGSQFPNVEEFRNSLRQHCILHEFGVKYIKNDKFKVTAKCQGVDCPWRIHASVIQDNVTFEVKTLMRMNDVWEEEVQSGKQ</sequence>
<dbReference type="InterPro" id="IPR004332">
    <property type="entry name" value="Transposase_MuDR"/>
</dbReference>
<dbReference type="Pfam" id="PF03108">
    <property type="entry name" value="DBD_Tnp_Mut"/>
    <property type="match status" value="1"/>
</dbReference>
<dbReference type="Proteomes" id="UP001180020">
    <property type="component" value="Unassembled WGS sequence"/>
</dbReference>
<feature type="compositionally biased region" description="Acidic residues" evidence="1">
    <location>
        <begin position="95"/>
        <end position="104"/>
    </location>
</feature>
<accession>A0AAV9F601</accession>
<reference evidence="3" key="1">
    <citation type="journal article" date="2023" name="Nat. Commun.">
        <title>Diploid and tetraploid genomes of Acorus and the evolution of monocots.</title>
        <authorList>
            <person name="Ma L."/>
            <person name="Liu K.W."/>
            <person name="Li Z."/>
            <person name="Hsiao Y.Y."/>
            <person name="Qi Y."/>
            <person name="Fu T."/>
            <person name="Tang G.D."/>
            <person name="Zhang D."/>
            <person name="Sun W.H."/>
            <person name="Liu D.K."/>
            <person name="Li Y."/>
            <person name="Chen G.Z."/>
            <person name="Liu X.D."/>
            <person name="Liao X.Y."/>
            <person name="Jiang Y.T."/>
            <person name="Yu X."/>
            <person name="Hao Y."/>
            <person name="Huang J."/>
            <person name="Zhao X.W."/>
            <person name="Ke S."/>
            <person name="Chen Y.Y."/>
            <person name="Wu W.L."/>
            <person name="Hsu J.L."/>
            <person name="Lin Y.F."/>
            <person name="Huang M.D."/>
            <person name="Li C.Y."/>
            <person name="Huang L."/>
            <person name="Wang Z.W."/>
            <person name="Zhao X."/>
            <person name="Zhong W.Y."/>
            <person name="Peng D.H."/>
            <person name="Ahmad S."/>
            <person name="Lan S."/>
            <person name="Zhang J.S."/>
            <person name="Tsai W.C."/>
            <person name="Van de Peer Y."/>
            <person name="Liu Z.J."/>
        </authorList>
    </citation>
    <scope>NUCLEOTIDE SEQUENCE</scope>
    <source>
        <strain evidence="3">CP</strain>
    </source>
</reference>
<comment type="caution">
    <text evidence="3">The sequence shown here is derived from an EMBL/GenBank/DDBJ whole genome shotgun (WGS) entry which is preliminary data.</text>
</comment>
<feature type="domain" description="Transposase MuDR plant" evidence="2">
    <location>
        <begin position="180"/>
        <end position="244"/>
    </location>
</feature>
<evidence type="ECO:0000313" key="4">
    <source>
        <dbReference type="Proteomes" id="UP001180020"/>
    </source>
</evidence>
<keyword evidence="4" id="KW-1185">Reference proteome</keyword>
<feature type="compositionally biased region" description="Basic and acidic residues" evidence="1">
    <location>
        <begin position="113"/>
        <end position="124"/>
    </location>
</feature>
<evidence type="ECO:0000259" key="2">
    <source>
        <dbReference type="Pfam" id="PF03108"/>
    </source>
</evidence>
<gene>
    <name evidence="3" type="ORF">QJS10_CPA03g00714</name>
</gene>
<proteinExistence type="predicted"/>
<feature type="compositionally biased region" description="Acidic residues" evidence="1">
    <location>
        <begin position="125"/>
        <end position="141"/>
    </location>
</feature>